<dbReference type="EMBL" id="CM042019">
    <property type="protein sequence ID" value="KAI3825310.1"/>
    <property type="molecule type" value="Genomic_DNA"/>
</dbReference>
<keyword evidence="2" id="KW-1185">Reference proteome</keyword>
<evidence type="ECO:0000313" key="1">
    <source>
        <dbReference type="EMBL" id="KAI3825310.1"/>
    </source>
</evidence>
<organism evidence="1 2">
    <name type="scientific">Smallanthus sonchifolius</name>
    <dbReference type="NCBI Taxonomy" id="185202"/>
    <lineage>
        <taxon>Eukaryota</taxon>
        <taxon>Viridiplantae</taxon>
        <taxon>Streptophyta</taxon>
        <taxon>Embryophyta</taxon>
        <taxon>Tracheophyta</taxon>
        <taxon>Spermatophyta</taxon>
        <taxon>Magnoliopsida</taxon>
        <taxon>eudicotyledons</taxon>
        <taxon>Gunneridae</taxon>
        <taxon>Pentapetalae</taxon>
        <taxon>asterids</taxon>
        <taxon>campanulids</taxon>
        <taxon>Asterales</taxon>
        <taxon>Asteraceae</taxon>
        <taxon>Asteroideae</taxon>
        <taxon>Heliantheae alliance</taxon>
        <taxon>Millerieae</taxon>
        <taxon>Smallanthus</taxon>
    </lineage>
</organism>
<protein>
    <submittedName>
        <fullName evidence="1">Uncharacterized protein</fullName>
    </submittedName>
</protein>
<proteinExistence type="predicted"/>
<gene>
    <name evidence="1" type="ORF">L1987_06792</name>
</gene>
<comment type="caution">
    <text evidence="1">The sequence shown here is derived from an EMBL/GenBank/DDBJ whole genome shotgun (WGS) entry which is preliminary data.</text>
</comment>
<sequence length="274" mass="30768">MIVEEIEEALPKILKAMKEDKTKNKLAESKNNHHEENHSPNADNSSNNDEEVRKKSKIKKGCAFHAFQGCKTLEYAGNEGAVAALRWLEKTESVISISKCADEAMVLYASNLLKMKHCNGGIRSFKPWVDTRHMPWNGRNSKKWMKGRQGKWPRELRKTRKVILLRKEEISLPKEDLIFLSLNVKSARKGILENASSRKFTVISTGHFKSIFPKLNQAGSSGAKANEGNKKNVRAFVLDTRDATAVPDVVTGHILPMQLMPMILAGFDVVLGMD</sequence>
<name>A0ACB9JZB1_9ASTR</name>
<dbReference type="Proteomes" id="UP001056120">
    <property type="component" value="Linkage Group LG02"/>
</dbReference>
<reference evidence="1 2" key="2">
    <citation type="journal article" date="2022" name="Mol. Ecol. Resour.">
        <title>The genomes of chicory, endive, great burdock and yacon provide insights into Asteraceae paleo-polyploidization history and plant inulin production.</title>
        <authorList>
            <person name="Fan W."/>
            <person name="Wang S."/>
            <person name="Wang H."/>
            <person name="Wang A."/>
            <person name="Jiang F."/>
            <person name="Liu H."/>
            <person name="Zhao H."/>
            <person name="Xu D."/>
            <person name="Zhang Y."/>
        </authorList>
    </citation>
    <scope>NUCLEOTIDE SEQUENCE [LARGE SCALE GENOMIC DNA]</scope>
    <source>
        <strain evidence="2">cv. Yunnan</strain>
        <tissue evidence="1">Leaves</tissue>
    </source>
</reference>
<accession>A0ACB9JZB1</accession>
<reference evidence="2" key="1">
    <citation type="journal article" date="2022" name="Mol. Ecol. Resour.">
        <title>The genomes of chicory, endive, great burdock and yacon provide insights into Asteraceae palaeo-polyploidization history and plant inulin production.</title>
        <authorList>
            <person name="Fan W."/>
            <person name="Wang S."/>
            <person name="Wang H."/>
            <person name="Wang A."/>
            <person name="Jiang F."/>
            <person name="Liu H."/>
            <person name="Zhao H."/>
            <person name="Xu D."/>
            <person name="Zhang Y."/>
        </authorList>
    </citation>
    <scope>NUCLEOTIDE SEQUENCE [LARGE SCALE GENOMIC DNA]</scope>
    <source>
        <strain evidence="2">cv. Yunnan</strain>
    </source>
</reference>
<evidence type="ECO:0000313" key="2">
    <source>
        <dbReference type="Proteomes" id="UP001056120"/>
    </source>
</evidence>